<evidence type="ECO:0000313" key="3">
    <source>
        <dbReference type="Proteomes" id="UP001353858"/>
    </source>
</evidence>
<evidence type="ECO:0000256" key="1">
    <source>
        <dbReference type="SAM" id="Coils"/>
    </source>
</evidence>
<organism evidence="2 3">
    <name type="scientific">Aquatica leii</name>
    <dbReference type="NCBI Taxonomy" id="1421715"/>
    <lineage>
        <taxon>Eukaryota</taxon>
        <taxon>Metazoa</taxon>
        <taxon>Ecdysozoa</taxon>
        <taxon>Arthropoda</taxon>
        <taxon>Hexapoda</taxon>
        <taxon>Insecta</taxon>
        <taxon>Pterygota</taxon>
        <taxon>Neoptera</taxon>
        <taxon>Endopterygota</taxon>
        <taxon>Coleoptera</taxon>
        <taxon>Polyphaga</taxon>
        <taxon>Elateriformia</taxon>
        <taxon>Elateroidea</taxon>
        <taxon>Lampyridae</taxon>
        <taxon>Luciolinae</taxon>
        <taxon>Aquatica</taxon>
    </lineage>
</organism>
<evidence type="ECO:0000313" key="2">
    <source>
        <dbReference type="EMBL" id="KAK4877019.1"/>
    </source>
</evidence>
<sequence>MQQWILNSGNIILLDLDSEKLRNRYICNVFSETPGKKNAEGKRFRHTTTRYEDQSETSTCNEQDVTQQKAKRMNLQKAAVTNFQNIASRMLDSNAIETNKLKLEVSNLKEEIAALKRENEVLRNFNIDLQQVVIEKFKNLVTTESSIHRVEGTNSNDQASPGAKLNGNRLFSFKRLNKKTNFDIQIITNLKRSVNIDFKETFMEKLKYIHFTNVTQTEPLNVGDKALVIKNDREETVQPNTVLENNISDTVNSENSNKPSI</sequence>
<protein>
    <submittedName>
        <fullName evidence="2">Uncharacterized protein</fullName>
    </submittedName>
</protein>
<proteinExistence type="predicted"/>
<feature type="coiled-coil region" evidence="1">
    <location>
        <begin position="98"/>
        <end position="125"/>
    </location>
</feature>
<reference evidence="3" key="1">
    <citation type="submission" date="2023-01" db="EMBL/GenBank/DDBJ databases">
        <title>Key to firefly adult light organ development and bioluminescence: homeobox transcription factors regulate luciferase expression and transportation to peroxisome.</title>
        <authorList>
            <person name="Fu X."/>
        </authorList>
    </citation>
    <scope>NUCLEOTIDE SEQUENCE [LARGE SCALE GENOMIC DNA]</scope>
</reference>
<keyword evidence="1" id="KW-0175">Coiled coil</keyword>
<dbReference type="EMBL" id="JARPUR010000004">
    <property type="protein sequence ID" value="KAK4877019.1"/>
    <property type="molecule type" value="Genomic_DNA"/>
</dbReference>
<keyword evidence="3" id="KW-1185">Reference proteome</keyword>
<gene>
    <name evidence="2" type="ORF">RN001_009525</name>
</gene>
<dbReference type="AlphaFoldDB" id="A0AAN7SFN9"/>
<comment type="caution">
    <text evidence="2">The sequence shown here is derived from an EMBL/GenBank/DDBJ whole genome shotgun (WGS) entry which is preliminary data.</text>
</comment>
<name>A0AAN7SFN9_9COLE</name>
<dbReference type="Proteomes" id="UP001353858">
    <property type="component" value="Unassembled WGS sequence"/>
</dbReference>
<accession>A0AAN7SFN9</accession>